<name>A0ABV2PZN5_9GAMM</name>
<keyword evidence="2" id="KW-1185">Reference proteome</keyword>
<comment type="caution">
    <text evidence="1">The sequence shown here is derived from an EMBL/GenBank/DDBJ whole genome shotgun (WGS) entry which is preliminary data.</text>
</comment>
<evidence type="ECO:0008006" key="3">
    <source>
        <dbReference type="Google" id="ProtNLM"/>
    </source>
</evidence>
<evidence type="ECO:0000313" key="2">
    <source>
        <dbReference type="Proteomes" id="UP001549251"/>
    </source>
</evidence>
<sequence length="42" mass="4957">MCQAAFESARAYFYYSEFMARTEWALNLQRELDCKKQQGTGI</sequence>
<accession>A0ABV2PZN5</accession>
<reference evidence="1 2" key="1">
    <citation type="submission" date="2024-06" db="EMBL/GenBank/DDBJ databases">
        <title>Sorghum-associated microbial communities from plants grown in Nebraska, USA.</title>
        <authorList>
            <person name="Schachtman D."/>
        </authorList>
    </citation>
    <scope>NUCLEOTIDE SEQUENCE [LARGE SCALE GENOMIC DNA]</scope>
    <source>
        <strain evidence="1 2">1757</strain>
    </source>
</reference>
<gene>
    <name evidence="1" type="ORF">ABIE04_002866</name>
</gene>
<evidence type="ECO:0000313" key="1">
    <source>
        <dbReference type="EMBL" id="MET4570487.1"/>
    </source>
</evidence>
<dbReference type="EMBL" id="JBEPSD010000003">
    <property type="protein sequence ID" value="MET4570487.1"/>
    <property type="molecule type" value="Genomic_DNA"/>
</dbReference>
<protein>
    <recommendedName>
        <fullName evidence="3">Lysozyme inhibitor LprI N-terminal domain-containing protein</fullName>
    </recommendedName>
</protein>
<dbReference type="Proteomes" id="UP001549251">
    <property type="component" value="Unassembled WGS sequence"/>
</dbReference>
<proteinExistence type="predicted"/>
<organism evidence="1 2">
    <name type="scientific">Rhodanobacter soli</name>
    <dbReference type="NCBI Taxonomy" id="590609"/>
    <lineage>
        <taxon>Bacteria</taxon>
        <taxon>Pseudomonadati</taxon>
        <taxon>Pseudomonadota</taxon>
        <taxon>Gammaproteobacteria</taxon>
        <taxon>Lysobacterales</taxon>
        <taxon>Rhodanobacteraceae</taxon>
        <taxon>Rhodanobacter</taxon>
    </lineage>
</organism>